<dbReference type="InterPro" id="IPR045864">
    <property type="entry name" value="aa-tRNA-synth_II/BPL/LPL"/>
</dbReference>
<evidence type="ECO:0000256" key="8">
    <source>
        <dbReference type="ARBA" id="ARBA00023102"/>
    </source>
</evidence>
<keyword evidence="13" id="KW-1185">Reference proteome</keyword>
<evidence type="ECO:0000256" key="4">
    <source>
        <dbReference type="ARBA" id="ARBA00011496"/>
    </source>
</evidence>
<evidence type="ECO:0000256" key="3">
    <source>
        <dbReference type="ARBA" id="ARBA00005539"/>
    </source>
</evidence>
<keyword evidence="6 10" id="KW-0963">Cytoplasm</keyword>
<dbReference type="NCBIfam" id="TIGR00443">
    <property type="entry name" value="hisZ_biosyn_reg"/>
    <property type="match status" value="1"/>
</dbReference>
<comment type="subunit">
    <text evidence="4 10">Heteromultimer composed of HisG and HisZ subunits.</text>
</comment>
<evidence type="ECO:0000256" key="7">
    <source>
        <dbReference type="ARBA" id="ARBA00022605"/>
    </source>
</evidence>
<evidence type="ECO:0000256" key="10">
    <source>
        <dbReference type="HAMAP-Rule" id="MF_00125"/>
    </source>
</evidence>
<dbReference type="EMBL" id="JBHSFW010000001">
    <property type="protein sequence ID" value="MFC4617624.1"/>
    <property type="molecule type" value="Genomic_DNA"/>
</dbReference>
<gene>
    <name evidence="10" type="primary">hisZ</name>
    <name evidence="12" type="ORF">ACFO4N_02650</name>
</gene>
<dbReference type="GO" id="GO:0016757">
    <property type="term" value="F:glycosyltransferase activity"/>
    <property type="evidence" value="ECO:0007669"/>
    <property type="project" value="UniProtKB-KW"/>
</dbReference>
<dbReference type="PROSITE" id="PS50862">
    <property type="entry name" value="AA_TRNA_LIGASE_II"/>
    <property type="match status" value="1"/>
</dbReference>
<keyword evidence="7 10" id="KW-0028">Amino-acid biosynthesis</keyword>
<dbReference type="PIRSF" id="PIRSF001549">
    <property type="entry name" value="His-tRNA_synth"/>
    <property type="match status" value="1"/>
</dbReference>
<evidence type="ECO:0000256" key="2">
    <source>
        <dbReference type="ARBA" id="ARBA00004667"/>
    </source>
</evidence>
<dbReference type="HAMAP" id="MF_00125">
    <property type="entry name" value="HisZ"/>
    <property type="match status" value="1"/>
</dbReference>
<dbReference type="PANTHER" id="PTHR43707:SF1">
    <property type="entry name" value="HISTIDINE--TRNA LIGASE, MITOCHONDRIAL-RELATED"/>
    <property type="match status" value="1"/>
</dbReference>
<dbReference type="Gene3D" id="3.30.930.10">
    <property type="entry name" value="Bira Bifunctional Protein, Domain 2"/>
    <property type="match status" value="1"/>
</dbReference>
<evidence type="ECO:0000313" key="13">
    <source>
        <dbReference type="Proteomes" id="UP001596022"/>
    </source>
</evidence>
<dbReference type="Pfam" id="PF21996">
    <property type="entry name" value="HisZ-like"/>
    <property type="match status" value="1"/>
</dbReference>
<comment type="subcellular location">
    <subcellularLocation>
        <location evidence="1 10">Cytoplasm</location>
    </subcellularLocation>
</comment>
<sequence>MPQPFNFEKPVGTRDILPSLYEAKTSLRQALNREINLWGYDWIETPTLEYYETIGKASAIPEHQLFKVLGGDGNTMVLKPDMTAPIARVVGTTMKDAVYPIRLAYDTSVFRSQQRPNTKMVEFEQVGIELLGDGTSSANGEVVALLISALIKAGLSAFKIAIGHVSFLNELLMDTLTHEEERHELKRFLYEKNHVGYTSKLENYSLTPTQRERLLRLLVLRGTDDILRELKDLAPTQKGFSAVHELEQLLATLELYGLKEWVTVDPTLISHMNYYTGIVFEGYAQGSGFPFCSGGRYDGLLQAFDRSAPAIGFGVNLDELVKMVNAHTSLPERLCIAFCEKRKGEAIQLAQEKRAKGQSVVLQAIDEIEHLPLYKNRFRQMITLLDKEQVETYHV</sequence>
<evidence type="ECO:0000313" key="12">
    <source>
        <dbReference type="EMBL" id="MFC4617624.1"/>
    </source>
</evidence>
<comment type="miscellaneous">
    <text evidence="10">This function is generally fulfilled by the C-terminal part of HisG, which is missing in some bacteria such as this one.</text>
</comment>
<dbReference type="InterPro" id="IPR041715">
    <property type="entry name" value="HisRS-like_core"/>
</dbReference>
<comment type="function">
    <text evidence="9 10">Required for the first step of histidine biosynthesis. May allow the feedback regulation of ATP phosphoribosyltransferase activity by histidine.</text>
</comment>
<dbReference type="Pfam" id="PF13393">
    <property type="entry name" value="tRNA-synt_His"/>
    <property type="match status" value="1"/>
</dbReference>
<evidence type="ECO:0000256" key="6">
    <source>
        <dbReference type="ARBA" id="ARBA00022490"/>
    </source>
</evidence>
<evidence type="ECO:0000256" key="9">
    <source>
        <dbReference type="ARBA" id="ARBA00025246"/>
    </source>
</evidence>
<dbReference type="NCBIfam" id="NF008941">
    <property type="entry name" value="PRK12292.2-4"/>
    <property type="match status" value="1"/>
</dbReference>
<keyword evidence="8 10" id="KW-0368">Histidine biosynthesis</keyword>
<dbReference type="Gene3D" id="3.40.50.12590">
    <property type="match status" value="1"/>
</dbReference>
<dbReference type="InterPro" id="IPR053846">
    <property type="entry name" value="HisZ-C"/>
</dbReference>
<dbReference type="PANTHER" id="PTHR43707">
    <property type="entry name" value="HISTIDYL-TRNA SYNTHETASE"/>
    <property type="match status" value="1"/>
</dbReference>
<protein>
    <recommendedName>
        <fullName evidence="5 10">ATP phosphoribosyltransferase regulatory subunit</fullName>
    </recommendedName>
</protein>
<dbReference type="InterPro" id="IPR004517">
    <property type="entry name" value="HisZ"/>
</dbReference>
<proteinExistence type="inferred from homology"/>
<dbReference type="InterPro" id="IPR004516">
    <property type="entry name" value="HisRS/HisZ"/>
</dbReference>
<accession>A0ABV9GH62</accession>
<name>A0ABV9GH62_9BACL</name>
<keyword evidence="12" id="KW-0808">Transferase</keyword>
<keyword evidence="12" id="KW-0328">Glycosyltransferase</keyword>
<comment type="caution">
    <text evidence="12">The sequence shown here is derived from an EMBL/GenBank/DDBJ whole genome shotgun (WGS) entry which is preliminary data.</text>
</comment>
<reference evidence="13" key="1">
    <citation type="journal article" date="2019" name="Int. J. Syst. Evol. Microbiol.">
        <title>The Global Catalogue of Microorganisms (GCM) 10K type strain sequencing project: providing services to taxonomists for standard genome sequencing and annotation.</title>
        <authorList>
            <consortium name="The Broad Institute Genomics Platform"/>
            <consortium name="The Broad Institute Genome Sequencing Center for Infectious Disease"/>
            <person name="Wu L."/>
            <person name="Ma J."/>
        </authorList>
    </citation>
    <scope>NUCLEOTIDE SEQUENCE [LARGE SCALE GENOMIC DNA]</scope>
    <source>
        <strain evidence="13">CGMCC 1.16306</strain>
    </source>
</reference>
<dbReference type="InterPro" id="IPR006195">
    <property type="entry name" value="aa-tRNA-synth_II"/>
</dbReference>
<organism evidence="12 13">
    <name type="scientific">Camelliibacillus cellulosilyticus</name>
    <dbReference type="NCBI Taxonomy" id="2174486"/>
    <lineage>
        <taxon>Bacteria</taxon>
        <taxon>Bacillati</taxon>
        <taxon>Bacillota</taxon>
        <taxon>Bacilli</taxon>
        <taxon>Bacillales</taxon>
        <taxon>Sporolactobacillaceae</taxon>
        <taxon>Camelliibacillus</taxon>
    </lineage>
</organism>
<comment type="similarity">
    <text evidence="3 10">Belongs to the class-II aminoacyl-tRNA synthetase family. HisZ subfamily.</text>
</comment>
<dbReference type="Proteomes" id="UP001596022">
    <property type="component" value="Unassembled WGS sequence"/>
</dbReference>
<feature type="domain" description="Aminoacyl-transfer RNA synthetases class-II family profile" evidence="11">
    <location>
        <begin position="12"/>
        <end position="372"/>
    </location>
</feature>
<evidence type="ECO:0000259" key="11">
    <source>
        <dbReference type="PROSITE" id="PS50862"/>
    </source>
</evidence>
<evidence type="ECO:0000256" key="5">
    <source>
        <dbReference type="ARBA" id="ARBA00020397"/>
    </source>
</evidence>
<dbReference type="CDD" id="cd00773">
    <property type="entry name" value="HisRS-like_core"/>
    <property type="match status" value="1"/>
</dbReference>
<comment type="pathway">
    <text evidence="2 10">Amino-acid biosynthesis; L-histidine biosynthesis; L-histidine from 5-phospho-alpha-D-ribose 1-diphosphate: step 1/9.</text>
</comment>
<evidence type="ECO:0000256" key="1">
    <source>
        <dbReference type="ARBA" id="ARBA00004496"/>
    </source>
</evidence>
<dbReference type="RefSeq" id="WP_376844657.1">
    <property type="nucleotide sequence ID" value="NZ_JBHSFW010000001.1"/>
</dbReference>
<dbReference type="SUPFAM" id="SSF55681">
    <property type="entry name" value="Class II aaRS and biotin synthetases"/>
    <property type="match status" value="1"/>
</dbReference>